<dbReference type="PRINTS" id="PR00146">
    <property type="entry name" value="DHPICSNTHASE"/>
</dbReference>
<dbReference type="EMBL" id="MU151230">
    <property type="protein sequence ID" value="KAF9446756.1"/>
    <property type="molecule type" value="Genomic_DNA"/>
</dbReference>
<organism evidence="5 6">
    <name type="scientific">Macrolepiota fuliginosa MF-IS2</name>
    <dbReference type="NCBI Taxonomy" id="1400762"/>
    <lineage>
        <taxon>Eukaryota</taxon>
        <taxon>Fungi</taxon>
        <taxon>Dikarya</taxon>
        <taxon>Basidiomycota</taxon>
        <taxon>Agaricomycotina</taxon>
        <taxon>Agaricomycetes</taxon>
        <taxon>Agaricomycetidae</taxon>
        <taxon>Agaricales</taxon>
        <taxon>Agaricineae</taxon>
        <taxon>Agaricaceae</taxon>
        <taxon>Macrolepiota</taxon>
    </lineage>
</organism>
<dbReference type="CDD" id="cd00408">
    <property type="entry name" value="DHDPS-like"/>
    <property type="match status" value="1"/>
</dbReference>
<dbReference type="OrthoDB" id="191315at2759"/>
<dbReference type="InterPro" id="IPR013785">
    <property type="entry name" value="Aldolase_TIM"/>
</dbReference>
<gene>
    <name evidence="5" type="ORF">P691DRAFT_672878</name>
</gene>
<evidence type="ECO:0000313" key="6">
    <source>
        <dbReference type="Proteomes" id="UP000807342"/>
    </source>
</evidence>
<feature type="active site" description="Proton donor/acceptor" evidence="3">
    <location>
        <position position="143"/>
    </location>
</feature>
<reference evidence="5" key="1">
    <citation type="submission" date="2020-11" db="EMBL/GenBank/DDBJ databases">
        <authorList>
            <consortium name="DOE Joint Genome Institute"/>
            <person name="Ahrendt S."/>
            <person name="Riley R."/>
            <person name="Andreopoulos W."/>
            <person name="Labutti K."/>
            <person name="Pangilinan J."/>
            <person name="Ruiz-Duenas F.J."/>
            <person name="Barrasa J.M."/>
            <person name="Sanchez-Garcia M."/>
            <person name="Camarero S."/>
            <person name="Miyauchi S."/>
            <person name="Serrano A."/>
            <person name="Linde D."/>
            <person name="Babiker R."/>
            <person name="Drula E."/>
            <person name="Ayuso-Fernandez I."/>
            <person name="Pacheco R."/>
            <person name="Padilla G."/>
            <person name="Ferreira P."/>
            <person name="Barriuso J."/>
            <person name="Kellner H."/>
            <person name="Castanera R."/>
            <person name="Alfaro M."/>
            <person name="Ramirez L."/>
            <person name="Pisabarro A.G."/>
            <person name="Kuo A."/>
            <person name="Tritt A."/>
            <person name="Lipzen A."/>
            <person name="He G."/>
            <person name="Yan M."/>
            <person name="Ng V."/>
            <person name="Cullen D."/>
            <person name="Martin F."/>
            <person name="Rosso M.-N."/>
            <person name="Henrissat B."/>
            <person name="Hibbett D."/>
            <person name="Martinez A.T."/>
            <person name="Grigoriev I.V."/>
        </authorList>
    </citation>
    <scope>NUCLEOTIDE SEQUENCE</scope>
    <source>
        <strain evidence="5">MF-IS2</strain>
    </source>
</reference>
<comment type="caution">
    <text evidence="5">The sequence shown here is derived from an EMBL/GenBank/DDBJ whole genome shotgun (WGS) entry which is preliminary data.</text>
</comment>
<protein>
    <submittedName>
        <fullName evidence="5">Aldolase</fullName>
    </submittedName>
</protein>
<feature type="binding site" evidence="4">
    <location>
        <position position="215"/>
    </location>
    <ligand>
        <name>pyruvate</name>
        <dbReference type="ChEBI" id="CHEBI:15361"/>
    </ligand>
</feature>
<proteinExistence type="inferred from homology"/>
<dbReference type="Pfam" id="PF00701">
    <property type="entry name" value="DHDPS"/>
    <property type="match status" value="1"/>
</dbReference>
<dbReference type="PANTHER" id="PTHR12128:SF66">
    <property type="entry name" value="4-HYDROXY-2-OXOGLUTARATE ALDOLASE, MITOCHONDRIAL"/>
    <property type="match status" value="1"/>
</dbReference>
<dbReference type="AlphaFoldDB" id="A0A9P5XBF3"/>
<comment type="similarity">
    <text evidence="2">Belongs to the DapA family.</text>
</comment>
<dbReference type="GO" id="GO:0008840">
    <property type="term" value="F:4-hydroxy-tetrahydrodipicolinate synthase activity"/>
    <property type="evidence" value="ECO:0007669"/>
    <property type="project" value="TreeGrafter"/>
</dbReference>
<keyword evidence="1 2" id="KW-0456">Lyase</keyword>
<dbReference type="Proteomes" id="UP000807342">
    <property type="component" value="Unassembled WGS sequence"/>
</dbReference>
<dbReference type="PANTHER" id="PTHR12128">
    <property type="entry name" value="DIHYDRODIPICOLINATE SYNTHASE"/>
    <property type="match status" value="1"/>
</dbReference>
<keyword evidence="6" id="KW-1185">Reference proteome</keyword>
<evidence type="ECO:0000313" key="5">
    <source>
        <dbReference type="EMBL" id="KAF9446756.1"/>
    </source>
</evidence>
<accession>A0A9P5XBF3</accession>
<feature type="active site" description="Schiff-base intermediate with substrate" evidence="3">
    <location>
        <position position="172"/>
    </location>
</feature>
<dbReference type="PIRSF" id="PIRSF001365">
    <property type="entry name" value="DHDPS"/>
    <property type="match status" value="1"/>
</dbReference>
<evidence type="ECO:0000256" key="3">
    <source>
        <dbReference type="PIRSR" id="PIRSR001365-1"/>
    </source>
</evidence>
<name>A0A9P5XBF3_9AGAR</name>
<dbReference type="SMART" id="SM01130">
    <property type="entry name" value="DHDPS"/>
    <property type="match status" value="1"/>
</dbReference>
<evidence type="ECO:0000256" key="2">
    <source>
        <dbReference type="PIRNR" id="PIRNR001365"/>
    </source>
</evidence>
<dbReference type="SUPFAM" id="SSF51569">
    <property type="entry name" value="Aldolase"/>
    <property type="match status" value="1"/>
</dbReference>
<sequence length="309" mass="32701">MSKAPPPGFYVPAVLFFDKNEELDIPSIKAHVLRLAQGGVTGIVVQGSNGEAQHLSHDERKLAISLTRKTLDENGFQNVIIIAGTGAQSTRETKKLCVDAKEAGASYCLVLTPSTWTKMMTTDAIVRFHTEVADASPIPTMIYNFPAVTAGQDLDSGIIGKLATHPNIVGTKLSCGNIGKAHRLISSFPSSEFSVYIGRSDTYLFNLLAGGAGLIGALVNLVPKVHGKLYKLWEEGNIKEATELQAKLGHGDAAASKVGGIGGLKTVIAVNFGYGGTSVRGPLKSVNADNLGGAEYETLLRLIELEKAL</sequence>
<evidence type="ECO:0000256" key="1">
    <source>
        <dbReference type="ARBA" id="ARBA00023239"/>
    </source>
</evidence>
<dbReference type="InterPro" id="IPR002220">
    <property type="entry name" value="DapA-like"/>
</dbReference>
<evidence type="ECO:0000256" key="4">
    <source>
        <dbReference type="PIRSR" id="PIRSR001365-2"/>
    </source>
</evidence>
<dbReference type="Gene3D" id="3.20.20.70">
    <property type="entry name" value="Aldolase class I"/>
    <property type="match status" value="1"/>
</dbReference>